<reference evidence="1 2" key="1">
    <citation type="journal article" date="2018" name="Evol. Lett.">
        <title>Horizontal gene cluster transfer increased hallucinogenic mushroom diversity.</title>
        <authorList>
            <person name="Reynolds H.T."/>
            <person name="Vijayakumar V."/>
            <person name="Gluck-Thaler E."/>
            <person name="Korotkin H.B."/>
            <person name="Matheny P.B."/>
            <person name="Slot J.C."/>
        </authorList>
    </citation>
    <scope>NUCLEOTIDE SEQUENCE [LARGE SCALE GENOMIC DNA]</scope>
    <source>
        <strain evidence="1 2">2631</strain>
    </source>
</reference>
<gene>
    <name evidence="1" type="ORF">CVT25_003154</name>
</gene>
<keyword evidence="2" id="KW-1185">Reference proteome</keyword>
<evidence type="ECO:0000313" key="1">
    <source>
        <dbReference type="EMBL" id="PPQ86088.1"/>
    </source>
</evidence>
<comment type="caution">
    <text evidence="1">The sequence shown here is derived from an EMBL/GenBank/DDBJ whole genome shotgun (WGS) entry which is preliminary data.</text>
</comment>
<name>A0A409X5L1_PSICY</name>
<organism evidence="1 2">
    <name type="scientific">Psilocybe cyanescens</name>
    <dbReference type="NCBI Taxonomy" id="93625"/>
    <lineage>
        <taxon>Eukaryota</taxon>
        <taxon>Fungi</taxon>
        <taxon>Dikarya</taxon>
        <taxon>Basidiomycota</taxon>
        <taxon>Agaricomycotina</taxon>
        <taxon>Agaricomycetes</taxon>
        <taxon>Agaricomycetidae</taxon>
        <taxon>Agaricales</taxon>
        <taxon>Agaricineae</taxon>
        <taxon>Strophariaceae</taxon>
        <taxon>Psilocybe</taxon>
    </lineage>
</organism>
<dbReference type="InParanoid" id="A0A409X5L1"/>
<protein>
    <submittedName>
        <fullName evidence="1">Uncharacterized protein</fullName>
    </submittedName>
</protein>
<dbReference type="Proteomes" id="UP000283269">
    <property type="component" value="Unassembled WGS sequence"/>
</dbReference>
<sequence>MPESELRLGIAVFTSFDTREISPLAPHWALIAHPTGFSNGGVQVFQSAKRLENNEWVLQHVASCSLVRSSLTLIGVIELGPVQMSSTNLHIFMNHFPATMGSDNPSGRPGWSSASWVIRALHHLVLWGKLTLPVPTDKIYDRAALRIRTLKEVQTSWRNASEHRDLRDKLQWIPF</sequence>
<proteinExistence type="predicted"/>
<accession>A0A409X5L1</accession>
<dbReference type="AlphaFoldDB" id="A0A409X5L1"/>
<dbReference type="EMBL" id="NHYD01002563">
    <property type="protein sequence ID" value="PPQ86088.1"/>
    <property type="molecule type" value="Genomic_DNA"/>
</dbReference>
<evidence type="ECO:0000313" key="2">
    <source>
        <dbReference type="Proteomes" id="UP000283269"/>
    </source>
</evidence>